<name>A0ACB8Z7U6_ARCLA</name>
<comment type="caution">
    <text evidence="1">The sequence shown here is derived from an EMBL/GenBank/DDBJ whole genome shotgun (WGS) entry which is preliminary data.</text>
</comment>
<protein>
    <submittedName>
        <fullName evidence="1">Uncharacterized protein</fullName>
    </submittedName>
</protein>
<evidence type="ECO:0000313" key="2">
    <source>
        <dbReference type="Proteomes" id="UP001055879"/>
    </source>
</evidence>
<reference evidence="1 2" key="2">
    <citation type="journal article" date="2022" name="Mol. Ecol. Resour.">
        <title>The genomes of chicory, endive, great burdock and yacon provide insights into Asteraceae paleo-polyploidization history and plant inulin production.</title>
        <authorList>
            <person name="Fan W."/>
            <person name="Wang S."/>
            <person name="Wang H."/>
            <person name="Wang A."/>
            <person name="Jiang F."/>
            <person name="Liu H."/>
            <person name="Zhao H."/>
            <person name="Xu D."/>
            <person name="Zhang Y."/>
        </authorList>
    </citation>
    <scope>NUCLEOTIDE SEQUENCE [LARGE SCALE GENOMIC DNA]</scope>
    <source>
        <strain evidence="2">cv. Niubang</strain>
    </source>
</reference>
<evidence type="ECO:0000313" key="1">
    <source>
        <dbReference type="EMBL" id="KAI3693360.1"/>
    </source>
</evidence>
<sequence>MDRTGPNWYLKRLESPFLFPKYKPVSSISFSLDFRSKRTRTTTIKFTSFRSFFIRYSISPVIFNLNRNIHNGLDISFSNYQQKQMHNFPR</sequence>
<dbReference type="EMBL" id="CM042057">
    <property type="protein sequence ID" value="KAI3693360.1"/>
    <property type="molecule type" value="Genomic_DNA"/>
</dbReference>
<proteinExistence type="predicted"/>
<accession>A0ACB8Z7U6</accession>
<reference evidence="2" key="1">
    <citation type="journal article" date="2022" name="Mol. Ecol. Resour.">
        <title>The genomes of chicory, endive, great burdock and yacon provide insights into Asteraceae palaeo-polyploidization history and plant inulin production.</title>
        <authorList>
            <person name="Fan W."/>
            <person name="Wang S."/>
            <person name="Wang H."/>
            <person name="Wang A."/>
            <person name="Jiang F."/>
            <person name="Liu H."/>
            <person name="Zhao H."/>
            <person name="Xu D."/>
            <person name="Zhang Y."/>
        </authorList>
    </citation>
    <scope>NUCLEOTIDE SEQUENCE [LARGE SCALE GENOMIC DNA]</scope>
    <source>
        <strain evidence="2">cv. Niubang</strain>
    </source>
</reference>
<keyword evidence="2" id="KW-1185">Reference proteome</keyword>
<dbReference type="Proteomes" id="UP001055879">
    <property type="component" value="Linkage Group LG11"/>
</dbReference>
<organism evidence="1 2">
    <name type="scientific">Arctium lappa</name>
    <name type="common">Greater burdock</name>
    <name type="synonym">Lappa major</name>
    <dbReference type="NCBI Taxonomy" id="4217"/>
    <lineage>
        <taxon>Eukaryota</taxon>
        <taxon>Viridiplantae</taxon>
        <taxon>Streptophyta</taxon>
        <taxon>Embryophyta</taxon>
        <taxon>Tracheophyta</taxon>
        <taxon>Spermatophyta</taxon>
        <taxon>Magnoliopsida</taxon>
        <taxon>eudicotyledons</taxon>
        <taxon>Gunneridae</taxon>
        <taxon>Pentapetalae</taxon>
        <taxon>asterids</taxon>
        <taxon>campanulids</taxon>
        <taxon>Asterales</taxon>
        <taxon>Asteraceae</taxon>
        <taxon>Carduoideae</taxon>
        <taxon>Cardueae</taxon>
        <taxon>Arctiinae</taxon>
        <taxon>Arctium</taxon>
    </lineage>
</organism>
<gene>
    <name evidence="1" type="ORF">L6452_33195</name>
</gene>